<proteinExistence type="predicted"/>
<dbReference type="AlphaFoldDB" id="A0A934MPJ7"/>
<accession>A0A934MPJ7</accession>
<dbReference type="RefSeq" id="WP_198874633.1">
    <property type="nucleotide sequence ID" value="NZ_JAEKMH010000001.1"/>
</dbReference>
<protein>
    <submittedName>
        <fullName evidence="1">Uncharacterized protein</fullName>
    </submittedName>
</protein>
<keyword evidence="2" id="KW-1185">Reference proteome</keyword>
<sequence length="85" mass="10034">MMAGLPDFRARQLDLQKRLDRQRPRTMLRRRLERELRGLIAAELQLEIKAAAAPEGHAPAQIVEPRATQATHWLRRWENQQDNDR</sequence>
<name>A0A934MPJ7_9HYPH</name>
<dbReference type="Proteomes" id="UP000602124">
    <property type="component" value="Unassembled WGS sequence"/>
</dbReference>
<evidence type="ECO:0000313" key="2">
    <source>
        <dbReference type="Proteomes" id="UP000602124"/>
    </source>
</evidence>
<reference evidence="1" key="1">
    <citation type="submission" date="2020-12" db="EMBL/GenBank/DDBJ databases">
        <title>Devosia sp. MSA67 isolated from Mo River.</title>
        <authorList>
            <person name="Ma F."/>
            <person name="Zi Z."/>
        </authorList>
    </citation>
    <scope>NUCLEOTIDE SEQUENCE</scope>
    <source>
        <strain evidence="1">MSA67</strain>
    </source>
</reference>
<organism evidence="1 2">
    <name type="scientific">Devosia sediminis</name>
    <dbReference type="NCBI Taxonomy" id="2798801"/>
    <lineage>
        <taxon>Bacteria</taxon>
        <taxon>Pseudomonadati</taxon>
        <taxon>Pseudomonadota</taxon>
        <taxon>Alphaproteobacteria</taxon>
        <taxon>Hyphomicrobiales</taxon>
        <taxon>Devosiaceae</taxon>
        <taxon>Devosia</taxon>
    </lineage>
</organism>
<gene>
    <name evidence="1" type="ORF">JEQ47_01560</name>
</gene>
<dbReference type="EMBL" id="JAEKMH010000001">
    <property type="protein sequence ID" value="MBJ3783394.1"/>
    <property type="molecule type" value="Genomic_DNA"/>
</dbReference>
<comment type="caution">
    <text evidence="1">The sequence shown here is derived from an EMBL/GenBank/DDBJ whole genome shotgun (WGS) entry which is preliminary data.</text>
</comment>
<evidence type="ECO:0000313" key="1">
    <source>
        <dbReference type="EMBL" id="MBJ3783394.1"/>
    </source>
</evidence>